<dbReference type="GO" id="GO:0005886">
    <property type="term" value="C:plasma membrane"/>
    <property type="evidence" value="ECO:0007669"/>
    <property type="project" value="TreeGrafter"/>
</dbReference>
<evidence type="ECO:0000256" key="7">
    <source>
        <dbReference type="SAM" id="Phobius"/>
    </source>
</evidence>
<evidence type="ECO:0000313" key="9">
    <source>
        <dbReference type="Proteomes" id="UP000198889"/>
    </source>
</evidence>
<dbReference type="PANTHER" id="PTHR42810">
    <property type="entry name" value="PURINE PERMEASE C1399.01C-RELATED"/>
    <property type="match status" value="1"/>
</dbReference>
<dbReference type="RefSeq" id="WP_091439329.1">
    <property type="nucleotide sequence ID" value="NZ_FMTP01000003.1"/>
</dbReference>
<evidence type="ECO:0000313" key="8">
    <source>
        <dbReference type="EMBL" id="SCW68867.1"/>
    </source>
</evidence>
<keyword evidence="9" id="KW-1185">Reference proteome</keyword>
<feature type="transmembrane region" description="Helical" evidence="7">
    <location>
        <begin position="323"/>
        <end position="346"/>
    </location>
</feature>
<feature type="transmembrane region" description="Helical" evidence="7">
    <location>
        <begin position="195"/>
        <end position="211"/>
    </location>
</feature>
<keyword evidence="3" id="KW-0813">Transport</keyword>
<keyword evidence="4 7" id="KW-0812">Transmembrane</keyword>
<feature type="transmembrane region" description="Helical" evidence="7">
    <location>
        <begin position="170"/>
        <end position="188"/>
    </location>
</feature>
<organism evidence="8 9">
    <name type="scientific">Ancylobacter rudongensis</name>
    <dbReference type="NCBI Taxonomy" id="177413"/>
    <lineage>
        <taxon>Bacteria</taxon>
        <taxon>Pseudomonadati</taxon>
        <taxon>Pseudomonadota</taxon>
        <taxon>Alphaproteobacteria</taxon>
        <taxon>Hyphomicrobiales</taxon>
        <taxon>Xanthobacteraceae</taxon>
        <taxon>Ancylobacter</taxon>
    </lineage>
</organism>
<evidence type="ECO:0000256" key="4">
    <source>
        <dbReference type="ARBA" id="ARBA00022692"/>
    </source>
</evidence>
<gene>
    <name evidence="8" type="ORF">SAMN05660859_2236</name>
</gene>
<dbReference type="PANTHER" id="PTHR42810:SF4">
    <property type="entry name" value="URIC ACID TRANSPORTER UACT"/>
    <property type="match status" value="1"/>
</dbReference>
<evidence type="ECO:0000256" key="6">
    <source>
        <dbReference type="ARBA" id="ARBA00023136"/>
    </source>
</evidence>
<dbReference type="EMBL" id="FMTP01000003">
    <property type="protein sequence ID" value="SCW68867.1"/>
    <property type="molecule type" value="Genomic_DNA"/>
</dbReference>
<dbReference type="STRING" id="177413.SAMN05660859_2236"/>
<name>A0A1G4SIV8_9HYPH</name>
<feature type="transmembrane region" description="Helical" evidence="7">
    <location>
        <begin position="14"/>
        <end position="37"/>
    </location>
</feature>
<keyword evidence="6 7" id="KW-0472">Membrane</keyword>
<feature type="transmembrane region" description="Helical" evidence="7">
    <location>
        <begin position="352"/>
        <end position="372"/>
    </location>
</feature>
<keyword evidence="5 7" id="KW-1133">Transmembrane helix</keyword>
<dbReference type="AlphaFoldDB" id="A0A1G4SIV8"/>
<sequence length="566" mass="59260">MTARYDLESRPPHAVLLTAVVQHMGLMAVTLVFPLLVAQAAGADEALQARYLQLAMLAMGVATLAQGWGGRLFGLPRMGSGFLLPAVFTAAYLPAALTAARAGGLEAVAGLTIAAGLTEIVLSRFIRRLRPFLPVEIVGLTVLMIGIILGIVALKLIVGYDTGHPLAPTQTGPALAALVVMIGVAVWGGPRLRTIAVLLGLGAGLALHLPFHPPTGPLHLTPEDFVPGGMAWPLFAPRFDLVLLPGFLVGALACTLRAFGDVVASQKINDPDWKRPDYAGIEAGVLADGVGTLVAGLIGTMGLNSYSASVGLSVATQVLARRVVIGVGIGWIVLAFLPRAATLLLIVPQGVLGAALLFAASFVALSGIAILGQRVLDARRTLTIGLALFLGLSFDDLPGFYAAHLPPALQPFITSSLVLALLAALGLNALFRLGARASHRLSWHAPEGAAPLRHFLAEIGAREGVRAEALLRLTQLADEFAEAAPSLSPAAPIAVAARFDEYALELTFAWTGKALTAGPALTLDPDADEDAQMNGVVFALMTRLSDRMTTWELPDDRQELTCRIDQ</sequence>
<feature type="transmembrane region" description="Helical" evidence="7">
    <location>
        <begin position="409"/>
        <end position="431"/>
    </location>
</feature>
<evidence type="ECO:0000256" key="2">
    <source>
        <dbReference type="ARBA" id="ARBA00008821"/>
    </source>
</evidence>
<feature type="transmembrane region" description="Helical" evidence="7">
    <location>
        <begin position="241"/>
        <end position="259"/>
    </location>
</feature>
<evidence type="ECO:0000256" key="1">
    <source>
        <dbReference type="ARBA" id="ARBA00004141"/>
    </source>
</evidence>
<dbReference type="Pfam" id="PF00860">
    <property type="entry name" value="Xan_ur_permease"/>
    <property type="match status" value="1"/>
</dbReference>
<comment type="subcellular location">
    <subcellularLocation>
        <location evidence="1">Membrane</location>
        <topology evidence="1">Multi-pass membrane protein</topology>
    </subcellularLocation>
</comment>
<accession>A0A1G4SIV8</accession>
<protein>
    <submittedName>
        <fullName evidence="8">Xanthine/uracil permease</fullName>
    </submittedName>
</protein>
<dbReference type="Proteomes" id="UP000198889">
    <property type="component" value="Unassembled WGS sequence"/>
</dbReference>
<evidence type="ECO:0000256" key="3">
    <source>
        <dbReference type="ARBA" id="ARBA00022448"/>
    </source>
</evidence>
<evidence type="ECO:0000256" key="5">
    <source>
        <dbReference type="ARBA" id="ARBA00022989"/>
    </source>
</evidence>
<proteinExistence type="inferred from homology"/>
<comment type="similarity">
    <text evidence="2">Belongs to the nucleobase:cation symporter-2 (NCS2) (TC 2.A.40) family.</text>
</comment>
<dbReference type="InterPro" id="IPR006043">
    <property type="entry name" value="NCS2"/>
</dbReference>
<feature type="transmembrane region" description="Helical" evidence="7">
    <location>
        <begin position="137"/>
        <end position="158"/>
    </location>
</feature>
<reference evidence="9" key="1">
    <citation type="submission" date="2016-10" db="EMBL/GenBank/DDBJ databases">
        <authorList>
            <person name="Varghese N."/>
            <person name="Submissions S."/>
        </authorList>
    </citation>
    <scope>NUCLEOTIDE SEQUENCE [LARGE SCALE GENOMIC DNA]</scope>
    <source>
        <strain evidence="9">CGMCC 1.1761</strain>
    </source>
</reference>
<feature type="transmembrane region" description="Helical" evidence="7">
    <location>
        <begin position="49"/>
        <end position="69"/>
    </location>
</feature>
<dbReference type="GO" id="GO:0042907">
    <property type="term" value="F:xanthine transmembrane transporter activity"/>
    <property type="evidence" value="ECO:0007669"/>
    <property type="project" value="TreeGrafter"/>
</dbReference>
<feature type="transmembrane region" description="Helical" evidence="7">
    <location>
        <begin position="81"/>
        <end position="101"/>
    </location>
</feature>